<feature type="region of interest" description="Disordered" evidence="1">
    <location>
        <begin position="150"/>
        <end position="193"/>
    </location>
</feature>
<keyword evidence="2" id="KW-1133">Transmembrane helix</keyword>
<dbReference type="NCBIfam" id="TIGR00426">
    <property type="entry name" value="competence protein ComEA helix-hairpin-helix repeat region"/>
    <property type="match status" value="1"/>
</dbReference>
<organism evidence="4 5">
    <name type="scientific">Alicyclobacillus dauci</name>
    <dbReference type="NCBI Taxonomy" id="1475485"/>
    <lineage>
        <taxon>Bacteria</taxon>
        <taxon>Bacillati</taxon>
        <taxon>Bacillota</taxon>
        <taxon>Bacilli</taxon>
        <taxon>Bacillales</taxon>
        <taxon>Alicyclobacillaceae</taxon>
        <taxon>Alicyclobacillus</taxon>
    </lineage>
</organism>
<dbReference type="Gene3D" id="1.10.150.310">
    <property type="entry name" value="Tex RuvX-like domain-like"/>
    <property type="match status" value="1"/>
</dbReference>
<evidence type="ECO:0000256" key="1">
    <source>
        <dbReference type="SAM" id="MobiDB-lite"/>
    </source>
</evidence>
<evidence type="ECO:0000313" key="4">
    <source>
        <dbReference type="EMBL" id="WAH38522.1"/>
    </source>
</evidence>
<evidence type="ECO:0000259" key="3">
    <source>
        <dbReference type="Pfam" id="PF10531"/>
    </source>
</evidence>
<reference evidence="4" key="1">
    <citation type="submission" date="2022-08" db="EMBL/GenBank/DDBJ databases">
        <title>Alicyclobacillus dauci DSM2870, complete genome.</title>
        <authorList>
            <person name="Wang Q."/>
            <person name="Cai R."/>
            <person name="Wang Z."/>
        </authorList>
    </citation>
    <scope>NUCLEOTIDE SEQUENCE</scope>
    <source>
        <strain evidence="4">DSM 28700</strain>
    </source>
</reference>
<proteinExistence type="predicted"/>
<evidence type="ECO:0000313" key="5">
    <source>
        <dbReference type="Proteomes" id="UP001164803"/>
    </source>
</evidence>
<dbReference type="InterPro" id="IPR019554">
    <property type="entry name" value="Soluble_ligand-bd"/>
</dbReference>
<dbReference type="Proteomes" id="UP001164803">
    <property type="component" value="Chromosome"/>
</dbReference>
<dbReference type="PANTHER" id="PTHR21180:SF32">
    <property type="entry name" value="ENDONUCLEASE_EXONUCLEASE_PHOSPHATASE FAMILY DOMAIN-CONTAINING PROTEIN 1"/>
    <property type="match status" value="1"/>
</dbReference>
<keyword evidence="2" id="KW-0812">Transmembrane</keyword>
<feature type="domain" description="Soluble ligand binding" evidence="3">
    <location>
        <begin position="95"/>
        <end position="145"/>
    </location>
</feature>
<dbReference type="Pfam" id="PF10531">
    <property type="entry name" value="SLBB"/>
    <property type="match status" value="1"/>
</dbReference>
<dbReference type="InterPro" id="IPR010994">
    <property type="entry name" value="RuvA_2-like"/>
</dbReference>
<dbReference type="Gene3D" id="3.10.560.10">
    <property type="entry name" value="Outer membrane lipoprotein wza domain like"/>
    <property type="match status" value="1"/>
</dbReference>
<dbReference type="PANTHER" id="PTHR21180">
    <property type="entry name" value="ENDONUCLEASE/EXONUCLEASE/PHOSPHATASE FAMILY DOMAIN-CONTAINING PROTEIN 1"/>
    <property type="match status" value="1"/>
</dbReference>
<keyword evidence="5" id="KW-1185">Reference proteome</keyword>
<keyword evidence="2" id="KW-0472">Membrane</keyword>
<dbReference type="EMBL" id="CP104064">
    <property type="protein sequence ID" value="WAH38522.1"/>
    <property type="molecule type" value="Genomic_DNA"/>
</dbReference>
<evidence type="ECO:0000256" key="2">
    <source>
        <dbReference type="SAM" id="Phobius"/>
    </source>
</evidence>
<dbReference type="InterPro" id="IPR051675">
    <property type="entry name" value="Endo/Exo/Phosphatase_dom_1"/>
</dbReference>
<dbReference type="SUPFAM" id="SSF47781">
    <property type="entry name" value="RuvA domain 2-like"/>
    <property type="match status" value="1"/>
</dbReference>
<dbReference type="InterPro" id="IPR004509">
    <property type="entry name" value="Competence_ComEA_HhH"/>
</dbReference>
<sequence>MKRNTNLWVIGTDSKNQKPDRKRNRLLSILKSERAVKGLGSIGIAGVLVIVGIVYDHHGIHSQQGSVSPANVLSTPVSLARSSGTATSDSPSIQVDVHGDVVHPGVVKVPANARVQDVIQAAGGFLHASDSMNVNRAALVWDGEEIDVQDSSSQAIGSTTASVSTSQSGPAETETSLSPTANSESASRLSAPTHKVNLNTADVVTLETLPGLGPARAAAIVQYRAAHGPFHSVSDLLQVSGIGQKTLAKWQSSLFVQNTITSQ</sequence>
<dbReference type="RefSeq" id="WP_268046098.1">
    <property type="nucleotide sequence ID" value="NZ_CP104064.1"/>
</dbReference>
<keyword evidence="4" id="KW-0238">DNA-binding</keyword>
<accession>A0ABY6Z6S2</accession>
<gene>
    <name evidence="4" type="ORF">NZD86_08590</name>
</gene>
<name>A0ABY6Z6S2_9BACL</name>
<dbReference type="Pfam" id="PF12836">
    <property type="entry name" value="HHH_3"/>
    <property type="match status" value="1"/>
</dbReference>
<dbReference type="GO" id="GO:0003677">
    <property type="term" value="F:DNA binding"/>
    <property type="evidence" value="ECO:0007669"/>
    <property type="project" value="UniProtKB-KW"/>
</dbReference>
<protein>
    <submittedName>
        <fullName evidence="4">ComEA family DNA-binding protein</fullName>
    </submittedName>
</protein>
<feature type="transmembrane region" description="Helical" evidence="2">
    <location>
        <begin position="35"/>
        <end position="55"/>
    </location>
</feature>